<dbReference type="GO" id="GO:0051537">
    <property type="term" value="F:2 iron, 2 sulfur cluster binding"/>
    <property type="evidence" value="ECO:0007669"/>
    <property type="project" value="UniProtKB-KW"/>
</dbReference>
<evidence type="ECO:0000313" key="7">
    <source>
        <dbReference type="EMBL" id="MCQ4769346.1"/>
    </source>
</evidence>
<dbReference type="PANTHER" id="PTHR13847:SF274">
    <property type="entry name" value="RIESKE 2FE-2S IRON-SULFUR PROTEIN YHFW-RELATED"/>
    <property type="match status" value="1"/>
</dbReference>
<evidence type="ECO:0000256" key="3">
    <source>
        <dbReference type="ARBA" id="ARBA00023004"/>
    </source>
</evidence>
<dbReference type="InterPro" id="IPR036188">
    <property type="entry name" value="FAD/NAD-bd_sf"/>
</dbReference>
<keyword evidence="3" id="KW-0408">Iron</keyword>
<proteinExistence type="predicted"/>
<accession>A0AAW5JH21</accession>
<dbReference type="GO" id="GO:0016020">
    <property type="term" value="C:membrane"/>
    <property type="evidence" value="ECO:0007669"/>
    <property type="project" value="InterPro"/>
</dbReference>
<dbReference type="InterPro" id="IPR017941">
    <property type="entry name" value="Rieske_2Fe-2S"/>
</dbReference>
<evidence type="ECO:0000259" key="6">
    <source>
        <dbReference type="PROSITE" id="PS51296"/>
    </source>
</evidence>
<keyword evidence="2" id="KW-0479">Metal-binding</keyword>
<dbReference type="GO" id="GO:0046872">
    <property type="term" value="F:metal ion binding"/>
    <property type="evidence" value="ECO:0007669"/>
    <property type="project" value="UniProtKB-KW"/>
</dbReference>
<dbReference type="Gene3D" id="3.50.50.60">
    <property type="entry name" value="FAD/NAD(P)-binding domain"/>
    <property type="match status" value="1"/>
</dbReference>
<dbReference type="AlphaFoldDB" id="A0AAW5JH21"/>
<organism evidence="7 8">
    <name type="scientific">Intestinimonas massiliensis</name>
    <name type="common">ex Afouda et al. 2020</name>
    <dbReference type="NCBI Taxonomy" id="1673721"/>
    <lineage>
        <taxon>Bacteria</taxon>
        <taxon>Bacillati</taxon>
        <taxon>Bacillota</taxon>
        <taxon>Clostridia</taxon>
        <taxon>Eubacteriales</taxon>
        <taxon>Intestinimonas</taxon>
    </lineage>
</organism>
<dbReference type="InterPro" id="IPR006076">
    <property type="entry name" value="FAD-dep_OxRdtase"/>
</dbReference>
<evidence type="ECO:0000313" key="8">
    <source>
        <dbReference type="Proteomes" id="UP001204562"/>
    </source>
</evidence>
<dbReference type="Gene3D" id="3.30.9.10">
    <property type="entry name" value="D-Amino Acid Oxidase, subunit A, domain 2"/>
    <property type="match status" value="1"/>
</dbReference>
<dbReference type="Gene3D" id="2.102.10.10">
    <property type="entry name" value="Rieske [2Fe-2S] iron-sulphur domain"/>
    <property type="match status" value="1"/>
</dbReference>
<dbReference type="SUPFAM" id="SSF50022">
    <property type="entry name" value="ISP domain"/>
    <property type="match status" value="1"/>
</dbReference>
<name>A0AAW5JH21_9FIRM</name>
<evidence type="ECO:0000256" key="5">
    <source>
        <dbReference type="ARBA" id="ARBA00023157"/>
    </source>
</evidence>
<dbReference type="InterPro" id="IPR005805">
    <property type="entry name" value="Rieske_Fe-S_prot_C"/>
</dbReference>
<dbReference type="Proteomes" id="UP001204562">
    <property type="component" value="Unassembled WGS sequence"/>
</dbReference>
<sequence length="481" mass="52810">MQESIWNRTASLRPREPLSGDRQADAAVIGGGLAGILTAHFLRAAGLETVVLEAARAGSGQTGRTTAKITAQHGLIYERLIDQLGREKAVLYAQANQWAVAEYRRMVREGGIDCDFTDCPAHLYATGDPWSIHREAEAAHSLGIDAACTADTELPFPVAAALRFEHQARFHPLRFLDAVAEPLELYEQTRVRDVEGNRVITDRGTVTAEHVVFACHYPFRNVPGYYFLRMHQERSYVLALENAAGLEGMYFGTDGDGLSFRPQGDLLLLGGGGHRTGENSAGGQYQKLRQAARSFWPESRETAAWSAQDGMPLDGVPYIGRFSAATPNWYVATGFQKWGMTSSMVAARLLTDLITTGASPWEEVFTPQRFQPSAAGKALLQESAQAAKGLGRRLFTPPRAEVEALPRGHGGVVEYRGEKLGVYKDDGGEVFCVSVRCPHLGCQLEWNPDEKSWDCPCHGSRFDYRGRLLDGPAQRDADVPE</sequence>
<dbReference type="RefSeq" id="WP_256303140.1">
    <property type="nucleotide sequence ID" value="NZ_JANFYS010000003.1"/>
</dbReference>
<dbReference type="SUPFAM" id="SSF51905">
    <property type="entry name" value="FAD/NAD(P)-binding domain"/>
    <property type="match status" value="1"/>
</dbReference>
<dbReference type="EMBL" id="JANFYS010000003">
    <property type="protein sequence ID" value="MCQ4769346.1"/>
    <property type="molecule type" value="Genomic_DNA"/>
</dbReference>
<dbReference type="PROSITE" id="PS51296">
    <property type="entry name" value="RIESKE"/>
    <property type="match status" value="1"/>
</dbReference>
<dbReference type="GO" id="GO:0016705">
    <property type="term" value="F:oxidoreductase activity, acting on paired donors, with incorporation or reduction of molecular oxygen"/>
    <property type="evidence" value="ECO:0007669"/>
    <property type="project" value="UniProtKB-ARBA"/>
</dbReference>
<dbReference type="InterPro" id="IPR036922">
    <property type="entry name" value="Rieske_2Fe-2S_sf"/>
</dbReference>
<dbReference type="GO" id="GO:0005737">
    <property type="term" value="C:cytoplasm"/>
    <property type="evidence" value="ECO:0007669"/>
    <property type="project" value="TreeGrafter"/>
</dbReference>
<feature type="domain" description="Rieske" evidence="6">
    <location>
        <begin position="397"/>
        <end position="481"/>
    </location>
</feature>
<dbReference type="GO" id="GO:0004497">
    <property type="term" value="F:monooxygenase activity"/>
    <property type="evidence" value="ECO:0007669"/>
    <property type="project" value="UniProtKB-ARBA"/>
</dbReference>
<dbReference type="Pfam" id="PF01266">
    <property type="entry name" value="DAO"/>
    <property type="match status" value="1"/>
</dbReference>
<evidence type="ECO:0000256" key="4">
    <source>
        <dbReference type="ARBA" id="ARBA00023014"/>
    </source>
</evidence>
<dbReference type="PRINTS" id="PR00162">
    <property type="entry name" value="RIESKE"/>
</dbReference>
<keyword evidence="1" id="KW-0001">2Fe-2S</keyword>
<evidence type="ECO:0000256" key="2">
    <source>
        <dbReference type="ARBA" id="ARBA00022723"/>
    </source>
</evidence>
<gene>
    <name evidence="7" type="ORF">NE579_02550</name>
</gene>
<keyword evidence="5" id="KW-1015">Disulfide bond</keyword>
<evidence type="ECO:0000256" key="1">
    <source>
        <dbReference type="ARBA" id="ARBA00022714"/>
    </source>
</evidence>
<dbReference type="PANTHER" id="PTHR13847">
    <property type="entry name" value="SARCOSINE DEHYDROGENASE-RELATED"/>
    <property type="match status" value="1"/>
</dbReference>
<reference evidence="7" key="1">
    <citation type="submission" date="2022-06" db="EMBL/GenBank/DDBJ databases">
        <title>Isolation of gut microbiota from human fecal samples.</title>
        <authorList>
            <person name="Pamer E.G."/>
            <person name="Barat B."/>
            <person name="Waligurski E."/>
            <person name="Medina S."/>
            <person name="Paddock L."/>
            <person name="Mostad J."/>
        </authorList>
    </citation>
    <scope>NUCLEOTIDE SEQUENCE</scope>
    <source>
        <strain evidence="7">DFI.9.91</strain>
    </source>
</reference>
<dbReference type="Pfam" id="PF00355">
    <property type="entry name" value="Rieske"/>
    <property type="match status" value="1"/>
</dbReference>
<protein>
    <submittedName>
        <fullName evidence="7">FAD-dependent oxidoreductase</fullName>
    </submittedName>
</protein>
<comment type="caution">
    <text evidence="7">The sequence shown here is derived from an EMBL/GenBank/DDBJ whole genome shotgun (WGS) entry which is preliminary data.</text>
</comment>
<keyword evidence="4" id="KW-0411">Iron-sulfur</keyword>